<name>A0ABX7ALQ1_9BACI</name>
<evidence type="ECO:0000256" key="1">
    <source>
        <dbReference type="SAM" id="Coils"/>
    </source>
</evidence>
<dbReference type="EMBL" id="CP067341">
    <property type="protein sequence ID" value="QQP10749.1"/>
    <property type="molecule type" value="Genomic_DNA"/>
</dbReference>
<organism evidence="2 3">
    <name type="scientific">Lysinibacillus agricola</name>
    <dbReference type="NCBI Taxonomy" id="2590012"/>
    <lineage>
        <taxon>Bacteria</taxon>
        <taxon>Bacillati</taxon>
        <taxon>Bacillota</taxon>
        <taxon>Bacilli</taxon>
        <taxon>Bacillales</taxon>
        <taxon>Bacillaceae</taxon>
        <taxon>Lysinibacillus</taxon>
    </lineage>
</organism>
<protein>
    <submittedName>
        <fullName evidence="2">Uncharacterized protein</fullName>
    </submittedName>
</protein>
<accession>A0ABX7ALQ1</accession>
<keyword evidence="3" id="KW-1185">Reference proteome</keyword>
<dbReference type="RefSeq" id="WP_053595777.1">
    <property type="nucleotide sequence ID" value="NZ_CP067341.1"/>
</dbReference>
<reference evidence="2 3" key="1">
    <citation type="submission" date="2020-01" db="EMBL/GenBank/DDBJ databases">
        <authorList>
            <person name="Liu G."/>
            <person name="Liu B."/>
        </authorList>
    </citation>
    <scope>NUCLEOTIDE SEQUENCE [LARGE SCALE GENOMIC DNA]</scope>
    <source>
        <strain evidence="2 3">FJAT-51161</strain>
    </source>
</reference>
<feature type="coiled-coil region" evidence="1">
    <location>
        <begin position="155"/>
        <end position="182"/>
    </location>
</feature>
<gene>
    <name evidence="2" type="ORF">FJQ98_16005</name>
</gene>
<dbReference type="Proteomes" id="UP000596049">
    <property type="component" value="Chromosome"/>
</dbReference>
<sequence>MHKFYEDLKVFILNQDQETKKTLIPYYETLLQLESYSEMKELLNDYTCLDDIEFVESDNGWLIGTFEIHNNSLGVVYKIHLELGNMSGSYCECSTTDELYNIEHDCCGNGCDFYAPRISITKEISIVSHDFQGYARDLWALEEKWTTDYEKEALHKKNLEKALEIEAQIERLQNDLRMVQTQL</sequence>
<proteinExistence type="predicted"/>
<keyword evidence="1" id="KW-0175">Coiled coil</keyword>
<evidence type="ECO:0000313" key="3">
    <source>
        <dbReference type="Proteomes" id="UP000596049"/>
    </source>
</evidence>
<evidence type="ECO:0000313" key="2">
    <source>
        <dbReference type="EMBL" id="QQP10749.1"/>
    </source>
</evidence>